<dbReference type="AlphaFoldDB" id="A0A6P8Y7Z4"/>
<keyword evidence="7" id="KW-0732">Signal</keyword>
<dbReference type="InParanoid" id="A0A6P8Y7Z4"/>
<sequence>MAVQCLWVVLLVGVLALHAGRPASGASTAPRKNDIVPFIVGGDDAEPGEFPEVVSIQIQSPDGTFQHLCGGFIIDKEWIVTAGHCLDHFGVGRIDPAAVSVLAGANDLSQPGMLSYRTGIAGYEIHEDYDPDQGISIENDIALINLPEPLPLNAYIQEATLQHRTPQPGATAQVAGWGQTSNDNLEASNTLQWTSLGIVSKADCQNALDGFATILDDQLCAASSDGLEAECKGDSGGALIVDKMVVGIVSWSKKPCGKYPGVFASVPKHLPWIREKSGLDYL</sequence>
<dbReference type="GeneID" id="117640384"/>
<comment type="subcellular location">
    <subcellularLocation>
        <location evidence="1">Secreted</location>
        <location evidence="1">Extracellular space</location>
    </subcellularLocation>
</comment>
<dbReference type="Proteomes" id="UP000515158">
    <property type="component" value="Unplaced"/>
</dbReference>
<dbReference type="PROSITE" id="PS50240">
    <property type="entry name" value="TRYPSIN_DOM"/>
    <property type="match status" value="1"/>
</dbReference>
<dbReference type="PRINTS" id="PR00722">
    <property type="entry name" value="CHYMOTRYPSIN"/>
</dbReference>
<dbReference type="InterPro" id="IPR001314">
    <property type="entry name" value="Peptidase_S1A"/>
</dbReference>
<dbReference type="InterPro" id="IPR043504">
    <property type="entry name" value="Peptidase_S1_PA_chymotrypsin"/>
</dbReference>
<dbReference type="Pfam" id="PF00089">
    <property type="entry name" value="Trypsin"/>
    <property type="match status" value="1"/>
</dbReference>
<dbReference type="GO" id="GO:0006508">
    <property type="term" value="P:proteolysis"/>
    <property type="evidence" value="ECO:0007669"/>
    <property type="project" value="UniProtKB-KW"/>
</dbReference>
<dbReference type="InterPro" id="IPR009003">
    <property type="entry name" value="Peptidase_S1_PA"/>
</dbReference>
<evidence type="ECO:0000313" key="9">
    <source>
        <dbReference type="Proteomes" id="UP000515158"/>
    </source>
</evidence>
<keyword evidence="3" id="KW-0645">Protease</keyword>
<gene>
    <name evidence="10" type="primary">LOC117640384</name>
</gene>
<dbReference type="InterPro" id="IPR050430">
    <property type="entry name" value="Peptidase_S1"/>
</dbReference>
<accession>A0A6P8Y7Z4</accession>
<proteinExistence type="inferred from homology"/>
<dbReference type="PANTHER" id="PTHR24276">
    <property type="entry name" value="POLYSERASE-RELATED"/>
    <property type="match status" value="1"/>
</dbReference>
<feature type="chain" id="PRO_5028327543" evidence="7">
    <location>
        <begin position="26"/>
        <end position="282"/>
    </location>
</feature>
<dbReference type="Gene3D" id="2.40.10.10">
    <property type="entry name" value="Trypsin-like serine proteases"/>
    <property type="match status" value="1"/>
</dbReference>
<evidence type="ECO:0000256" key="1">
    <source>
        <dbReference type="ARBA" id="ARBA00004239"/>
    </source>
</evidence>
<feature type="signal peptide" evidence="7">
    <location>
        <begin position="1"/>
        <end position="25"/>
    </location>
</feature>
<keyword evidence="6" id="KW-1015">Disulfide bond</keyword>
<dbReference type="PROSITE" id="PS00134">
    <property type="entry name" value="TRYPSIN_HIS"/>
    <property type="match status" value="1"/>
</dbReference>
<dbReference type="SMART" id="SM00020">
    <property type="entry name" value="Tryp_SPc"/>
    <property type="match status" value="1"/>
</dbReference>
<organism evidence="10">
    <name type="scientific">Thrips palmi</name>
    <name type="common">Melon thrips</name>
    <dbReference type="NCBI Taxonomy" id="161013"/>
    <lineage>
        <taxon>Eukaryota</taxon>
        <taxon>Metazoa</taxon>
        <taxon>Ecdysozoa</taxon>
        <taxon>Arthropoda</taxon>
        <taxon>Hexapoda</taxon>
        <taxon>Insecta</taxon>
        <taxon>Pterygota</taxon>
        <taxon>Neoptera</taxon>
        <taxon>Paraneoptera</taxon>
        <taxon>Thysanoptera</taxon>
        <taxon>Terebrantia</taxon>
        <taxon>Thripoidea</taxon>
        <taxon>Thripidae</taxon>
        <taxon>Thrips</taxon>
    </lineage>
</organism>
<name>A0A6P8Y7Z4_THRPL</name>
<dbReference type="InterPro" id="IPR018114">
    <property type="entry name" value="TRYPSIN_HIS"/>
</dbReference>
<dbReference type="RefSeq" id="XP_034232750.1">
    <property type="nucleotide sequence ID" value="XM_034376859.1"/>
</dbReference>
<evidence type="ECO:0000313" key="10">
    <source>
        <dbReference type="RefSeq" id="XP_034232750.1"/>
    </source>
</evidence>
<dbReference type="OrthoDB" id="10051896at2759"/>
<protein>
    <submittedName>
        <fullName evidence="10">Trypsin iota-like isoform X1</fullName>
    </submittedName>
</protein>
<dbReference type="KEGG" id="tpal:117640384"/>
<evidence type="ECO:0000256" key="3">
    <source>
        <dbReference type="ARBA" id="ARBA00022670"/>
    </source>
</evidence>
<dbReference type="CDD" id="cd00190">
    <property type="entry name" value="Tryp_SPc"/>
    <property type="match status" value="1"/>
</dbReference>
<evidence type="ECO:0000256" key="6">
    <source>
        <dbReference type="ARBA" id="ARBA00023157"/>
    </source>
</evidence>
<dbReference type="SUPFAM" id="SSF50494">
    <property type="entry name" value="Trypsin-like serine proteases"/>
    <property type="match status" value="1"/>
</dbReference>
<evidence type="ECO:0000256" key="4">
    <source>
        <dbReference type="ARBA" id="ARBA00022801"/>
    </source>
</evidence>
<dbReference type="FunFam" id="2.40.10.10:FF:000068">
    <property type="entry name" value="transmembrane protease serine 2"/>
    <property type="match status" value="1"/>
</dbReference>
<evidence type="ECO:0000256" key="2">
    <source>
        <dbReference type="ARBA" id="ARBA00007664"/>
    </source>
</evidence>
<dbReference type="GO" id="GO:0004252">
    <property type="term" value="F:serine-type endopeptidase activity"/>
    <property type="evidence" value="ECO:0007669"/>
    <property type="project" value="InterPro"/>
</dbReference>
<feature type="domain" description="Peptidase S1" evidence="8">
    <location>
        <begin position="39"/>
        <end position="278"/>
    </location>
</feature>
<keyword evidence="5" id="KW-0720">Serine protease</keyword>
<dbReference type="FunFam" id="2.40.10.10:FF:000036">
    <property type="entry name" value="Trypsin beta"/>
    <property type="match status" value="1"/>
</dbReference>
<comment type="similarity">
    <text evidence="2">Belongs to the peptidase S1 family.</text>
</comment>
<dbReference type="GO" id="GO:0005576">
    <property type="term" value="C:extracellular region"/>
    <property type="evidence" value="ECO:0007669"/>
    <property type="project" value="UniProtKB-SubCell"/>
</dbReference>
<dbReference type="InterPro" id="IPR001254">
    <property type="entry name" value="Trypsin_dom"/>
</dbReference>
<reference evidence="10" key="1">
    <citation type="submission" date="2025-08" db="UniProtKB">
        <authorList>
            <consortium name="RefSeq"/>
        </authorList>
    </citation>
    <scope>IDENTIFICATION</scope>
    <source>
        <tissue evidence="10">Total insect</tissue>
    </source>
</reference>
<keyword evidence="4" id="KW-0378">Hydrolase</keyword>
<evidence type="ECO:0000256" key="7">
    <source>
        <dbReference type="SAM" id="SignalP"/>
    </source>
</evidence>
<keyword evidence="9" id="KW-1185">Reference proteome</keyword>
<evidence type="ECO:0000259" key="8">
    <source>
        <dbReference type="PROSITE" id="PS50240"/>
    </source>
</evidence>
<evidence type="ECO:0000256" key="5">
    <source>
        <dbReference type="ARBA" id="ARBA00022825"/>
    </source>
</evidence>
<dbReference type="PANTHER" id="PTHR24276:SF98">
    <property type="entry name" value="FI18310P1-RELATED"/>
    <property type="match status" value="1"/>
</dbReference>